<protein>
    <recommendedName>
        <fullName evidence="7">Ubiquitin-like domain-containing protein</fullName>
    </recommendedName>
</protein>
<dbReference type="GO" id="GO:0044695">
    <property type="term" value="C:Dsc E3 ubiquitin ligase complex"/>
    <property type="evidence" value="ECO:0007669"/>
    <property type="project" value="InterPro"/>
</dbReference>
<feature type="transmembrane region" description="Helical" evidence="2">
    <location>
        <begin position="278"/>
        <end position="297"/>
    </location>
</feature>
<gene>
    <name evidence="5" type="ORF">FKW77_008339</name>
</gene>
<feature type="region of interest" description="Disordered" evidence="1">
    <location>
        <begin position="144"/>
        <end position="170"/>
    </location>
</feature>
<dbReference type="GO" id="GO:0005783">
    <property type="term" value="C:endoplasmic reticulum"/>
    <property type="evidence" value="ECO:0007669"/>
    <property type="project" value="TreeGrafter"/>
</dbReference>
<evidence type="ECO:0008006" key="7">
    <source>
        <dbReference type="Google" id="ProtNLM"/>
    </source>
</evidence>
<evidence type="ECO:0000259" key="3">
    <source>
        <dbReference type="Pfam" id="PF10302"/>
    </source>
</evidence>
<dbReference type="AlphaFoldDB" id="A0A517LEA2"/>
<feature type="domain" description="DSC E3 ubiquitin ligase complex subunit 3 C-terminal" evidence="4">
    <location>
        <begin position="174"/>
        <end position="294"/>
    </location>
</feature>
<dbReference type="PANTHER" id="PTHR28049:SF1">
    <property type="entry name" value="DSC E3 UBIQUITIN LIGASE COMPLEX SUBUNIT 3"/>
    <property type="match status" value="1"/>
</dbReference>
<keyword evidence="2" id="KW-1133">Transmembrane helix</keyword>
<dbReference type="Proteomes" id="UP000316270">
    <property type="component" value="Chromosome 10"/>
</dbReference>
<sequence length="300" mass="33127">MSGSPPEELLWLVIRFTTALPDLPLTISSPLTTPTIALKALIRPHLPSDAASNRLRLIYGGKVLEDATPLHQALLLKNRHPPPPPPKSSIAKGKQPIRDDSGKKFDQDTRDKIYIHCSIGDVLAPEDVEQEATRAAEIQQRLEERYQGSSTHSRRESTNSNSSLLPRAGPIEPRGFDRLLSTGFTQADVASLRTTFLHHLSLTHTPDTMPHGRALLALEERWLESSGPDAVGGDGFDDEESTSLDDMLWGNIIGFFWPLGALVWGVREDGVWTRRRMLSVATGVLVNFVFGFARLSSVRS</sequence>
<dbReference type="Gene3D" id="3.10.20.90">
    <property type="entry name" value="Phosphatidylinositol 3-kinase Catalytic Subunit, Chain A, domain 1"/>
    <property type="match status" value="1"/>
</dbReference>
<name>A0A517LEA2_9PEZI</name>
<evidence type="ECO:0000256" key="2">
    <source>
        <dbReference type="SAM" id="Phobius"/>
    </source>
</evidence>
<dbReference type="PANTHER" id="PTHR28049">
    <property type="entry name" value="TRANSMEMBRANE PROTEIN YOR223W"/>
    <property type="match status" value="1"/>
</dbReference>
<evidence type="ECO:0000313" key="5">
    <source>
        <dbReference type="EMBL" id="QDS73967.1"/>
    </source>
</evidence>
<evidence type="ECO:0000259" key="4">
    <source>
        <dbReference type="Pfam" id="PF13373"/>
    </source>
</evidence>
<keyword evidence="2" id="KW-0812">Transmembrane</keyword>
<dbReference type="Pfam" id="PF13373">
    <property type="entry name" value="Dsc3_C"/>
    <property type="match status" value="1"/>
</dbReference>
<organism evidence="5 6">
    <name type="scientific">Venturia effusa</name>
    <dbReference type="NCBI Taxonomy" id="50376"/>
    <lineage>
        <taxon>Eukaryota</taxon>
        <taxon>Fungi</taxon>
        <taxon>Dikarya</taxon>
        <taxon>Ascomycota</taxon>
        <taxon>Pezizomycotina</taxon>
        <taxon>Dothideomycetes</taxon>
        <taxon>Pleosporomycetidae</taxon>
        <taxon>Venturiales</taxon>
        <taxon>Venturiaceae</taxon>
        <taxon>Venturia</taxon>
    </lineage>
</organism>
<dbReference type="InterPro" id="IPR025390">
    <property type="entry name" value="Dsc3_C"/>
</dbReference>
<dbReference type="EMBL" id="CP042194">
    <property type="protein sequence ID" value="QDS73967.1"/>
    <property type="molecule type" value="Genomic_DNA"/>
</dbReference>
<reference evidence="5 6" key="1">
    <citation type="submission" date="2019-07" db="EMBL/GenBank/DDBJ databases">
        <title>Finished genome of Venturia effusa.</title>
        <authorList>
            <person name="Young C.A."/>
            <person name="Cox M.P."/>
            <person name="Ganley A.R.D."/>
            <person name="David W.J."/>
        </authorList>
    </citation>
    <scope>NUCLEOTIDE SEQUENCE [LARGE SCALE GENOMIC DNA]</scope>
    <source>
        <strain evidence="6">albino</strain>
    </source>
</reference>
<keyword evidence="6" id="KW-1185">Reference proteome</keyword>
<dbReference type="InterPro" id="IPR029071">
    <property type="entry name" value="Ubiquitin-like_domsf"/>
</dbReference>
<dbReference type="InterPro" id="IPR019413">
    <property type="entry name" value="Dsc3_ub-like_dom"/>
</dbReference>
<feature type="compositionally biased region" description="Basic and acidic residues" evidence="1">
    <location>
        <begin position="96"/>
        <end position="105"/>
    </location>
</feature>
<feature type="transmembrane region" description="Helical" evidence="2">
    <location>
        <begin position="247"/>
        <end position="266"/>
    </location>
</feature>
<accession>A0A517LEA2</accession>
<feature type="region of interest" description="Disordered" evidence="1">
    <location>
        <begin position="76"/>
        <end position="105"/>
    </location>
</feature>
<dbReference type="SUPFAM" id="SSF54236">
    <property type="entry name" value="Ubiquitin-like"/>
    <property type="match status" value="1"/>
</dbReference>
<feature type="domain" description="DSC E3 ubiquitin ligase complex subunit 3 ubiquitin-like" evidence="3">
    <location>
        <begin position="11"/>
        <end position="121"/>
    </location>
</feature>
<dbReference type="Pfam" id="PF10302">
    <property type="entry name" value="Dsc3_N"/>
    <property type="match status" value="1"/>
</dbReference>
<dbReference type="OrthoDB" id="2556122at2759"/>
<evidence type="ECO:0000313" key="6">
    <source>
        <dbReference type="Proteomes" id="UP000316270"/>
    </source>
</evidence>
<proteinExistence type="predicted"/>
<dbReference type="InterPro" id="IPR045226">
    <property type="entry name" value="Dsc3"/>
</dbReference>
<keyword evidence="2" id="KW-0472">Membrane</keyword>
<evidence type="ECO:0000256" key="1">
    <source>
        <dbReference type="SAM" id="MobiDB-lite"/>
    </source>
</evidence>